<proteinExistence type="predicted"/>
<sequence length="71" mass="7924">MRNPLRFQNLSEGFETLTNAHLTGTTRTQAPASLTFTSVPVLYLQLTLGQSSTLTANYHAHDPRYEILTCL</sequence>
<accession>A0A9P0HS55</accession>
<organism evidence="1 2">
    <name type="scientific">Nezara viridula</name>
    <name type="common">Southern green stink bug</name>
    <name type="synonym">Cimex viridulus</name>
    <dbReference type="NCBI Taxonomy" id="85310"/>
    <lineage>
        <taxon>Eukaryota</taxon>
        <taxon>Metazoa</taxon>
        <taxon>Ecdysozoa</taxon>
        <taxon>Arthropoda</taxon>
        <taxon>Hexapoda</taxon>
        <taxon>Insecta</taxon>
        <taxon>Pterygota</taxon>
        <taxon>Neoptera</taxon>
        <taxon>Paraneoptera</taxon>
        <taxon>Hemiptera</taxon>
        <taxon>Heteroptera</taxon>
        <taxon>Panheteroptera</taxon>
        <taxon>Pentatomomorpha</taxon>
        <taxon>Pentatomoidea</taxon>
        <taxon>Pentatomidae</taxon>
        <taxon>Pentatominae</taxon>
        <taxon>Nezara</taxon>
    </lineage>
</organism>
<keyword evidence="2" id="KW-1185">Reference proteome</keyword>
<reference evidence="1" key="1">
    <citation type="submission" date="2022-01" db="EMBL/GenBank/DDBJ databases">
        <authorList>
            <person name="King R."/>
        </authorList>
    </citation>
    <scope>NUCLEOTIDE SEQUENCE</scope>
</reference>
<dbReference type="AlphaFoldDB" id="A0A9P0HS55"/>
<dbReference type="EMBL" id="OV725083">
    <property type="protein sequence ID" value="CAH1408089.1"/>
    <property type="molecule type" value="Genomic_DNA"/>
</dbReference>
<protein>
    <submittedName>
        <fullName evidence="1">Uncharacterized protein</fullName>
    </submittedName>
</protein>
<evidence type="ECO:0000313" key="2">
    <source>
        <dbReference type="Proteomes" id="UP001152798"/>
    </source>
</evidence>
<evidence type="ECO:0000313" key="1">
    <source>
        <dbReference type="EMBL" id="CAH1408089.1"/>
    </source>
</evidence>
<dbReference type="Proteomes" id="UP001152798">
    <property type="component" value="Chromosome 7"/>
</dbReference>
<name>A0A9P0HS55_NEZVI</name>
<gene>
    <name evidence="1" type="ORF">NEZAVI_LOCUS15681</name>
</gene>